<evidence type="ECO:0000313" key="2">
    <source>
        <dbReference type="EMBL" id="RAV31940.1"/>
    </source>
</evidence>
<name>A0A364V5M2_9CORY</name>
<keyword evidence="3" id="KW-1185">Reference proteome</keyword>
<dbReference type="AlphaFoldDB" id="A0A364V5M2"/>
<dbReference type="Pfam" id="PF19460">
    <property type="entry name" value="DUF5997"/>
    <property type="match status" value="1"/>
</dbReference>
<dbReference type="Proteomes" id="UP000251577">
    <property type="component" value="Unassembled WGS sequence"/>
</dbReference>
<sequence length="124" mass="13626">MKPITAAKKLGVYLPATPEDFQSAGLTHEQFVQLQQDPPEWLEELRRHGPHPRPEVARKLGVTITALKKNGMDKPFTTEEIKELLANQPEWLSAARQSLAAERDGAPSTGEDGEATEEASAPTE</sequence>
<proteinExistence type="predicted"/>
<comment type="caution">
    <text evidence="2">The sequence shown here is derived from an EMBL/GenBank/DDBJ whole genome shotgun (WGS) entry which is preliminary data.</text>
</comment>
<gene>
    <name evidence="2" type="ORF">DLJ54_05805</name>
</gene>
<organism evidence="2 3">
    <name type="scientific">Corynebacterium heidelbergense</name>
    <dbReference type="NCBI Taxonomy" id="2055947"/>
    <lineage>
        <taxon>Bacteria</taxon>
        <taxon>Bacillati</taxon>
        <taxon>Actinomycetota</taxon>
        <taxon>Actinomycetes</taxon>
        <taxon>Mycobacteriales</taxon>
        <taxon>Corynebacteriaceae</taxon>
        <taxon>Corynebacterium</taxon>
    </lineage>
</organism>
<protein>
    <submittedName>
        <fullName evidence="2">Uncharacterized protein</fullName>
    </submittedName>
</protein>
<evidence type="ECO:0000256" key="1">
    <source>
        <dbReference type="SAM" id="MobiDB-lite"/>
    </source>
</evidence>
<accession>A0A364V5M2</accession>
<dbReference type="EMBL" id="QHCV01000048">
    <property type="protein sequence ID" value="RAV31940.1"/>
    <property type="molecule type" value="Genomic_DNA"/>
</dbReference>
<dbReference type="RefSeq" id="WP_113630836.1">
    <property type="nucleotide sequence ID" value="NZ_QHCV01000048.1"/>
</dbReference>
<dbReference type="InterPro" id="IPR046039">
    <property type="entry name" value="DUF5997"/>
</dbReference>
<evidence type="ECO:0000313" key="3">
    <source>
        <dbReference type="Proteomes" id="UP000251577"/>
    </source>
</evidence>
<reference evidence="2 3" key="1">
    <citation type="journal article" date="2018" name="Syst. Appl. Microbiol.">
        <title>Corynebacterium heidelbergense sp. nov., isolated from the preen glands of Egyptian geese (Alopochen aegyptiacus).</title>
        <authorList>
            <person name="Braun M.S."/>
            <person name="Wang E."/>
            <person name="Zimmermann S."/>
            <person name="Wink M."/>
        </authorList>
    </citation>
    <scope>NUCLEOTIDE SEQUENCE [LARGE SCALE GENOMIC DNA]</scope>
    <source>
        <strain evidence="2 3">647</strain>
    </source>
</reference>
<feature type="region of interest" description="Disordered" evidence="1">
    <location>
        <begin position="96"/>
        <end position="124"/>
    </location>
</feature>